<organism evidence="4 5">
    <name type="scientific">Zophobas morio</name>
    <dbReference type="NCBI Taxonomy" id="2755281"/>
    <lineage>
        <taxon>Eukaryota</taxon>
        <taxon>Metazoa</taxon>
        <taxon>Ecdysozoa</taxon>
        <taxon>Arthropoda</taxon>
        <taxon>Hexapoda</taxon>
        <taxon>Insecta</taxon>
        <taxon>Pterygota</taxon>
        <taxon>Neoptera</taxon>
        <taxon>Endopterygota</taxon>
        <taxon>Coleoptera</taxon>
        <taxon>Polyphaga</taxon>
        <taxon>Cucujiformia</taxon>
        <taxon>Tenebrionidae</taxon>
        <taxon>Zophobas</taxon>
    </lineage>
</organism>
<accession>A0AA38HQG4</accession>
<comment type="caution">
    <text evidence="4">The sequence shown here is derived from an EMBL/GenBank/DDBJ whole genome shotgun (WGS) entry which is preliminary data.</text>
</comment>
<dbReference type="SUPFAM" id="SSF54637">
    <property type="entry name" value="Thioesterase/thiol ester dehydrase-isomerase"/>
    <property type="match status" value="1"/>
</dbReference>
<protein>
    <recommendedName>
        <fullName evidence="3">Thioesterase domain-containing protein</fullName>
    </recommendedName>
</protein>
<dbReference type="Proteomes" id="UP001168821">
    <property type="component" value="Unassembled WGS sequence"/>
</dbReference>
<keyword evidence="2" id="KW-0378">Hydrolase</keyword>
<dbReference type="InterPro" id="IPR006683">
    <property type="entry name" value="Thioestr_dom"/>
</dbReference>
<evidence type="ECO:0000313" key="5">
    <source>
        <dbReference type="Proteomes" id="UP001168821"/>
    </source>
</evidence>
<gene>
    <name evidence="4" type="ORF">Zmor_027393</name>
</gene>
<dbReference type="InterPro" id="IPR029069">
    <property type="entry name" value="HotDog_dom_sf"/>
</dbReference>
<feature type="domain" description="Thioesterase" evidence="3">
    <location>
        <begin position="52"/>
        <end position="125"/>
    </location>
</feature>
<sequence length="144" mass="15887">MSGVLKDVAGLLKFIKGRKSFGRVIHKMQILSVGNGKCSVELKIEDEHVNTMGFLHTGLTSTLMDCISGFALMTKVPNTHVSTDMHISCLKPVLRGDTLLIDGWVQKSAKTLAFLEVEMRDKVSGEAVVRGIHTKYILDDLFLI</sequence>
<dbReference type="GO" id="GO:0047617">
    <property type="term" value="F:fatty acyl-CoA hydrolase activity"/>
    <property type="evidence" value="ECO:0007669"/>
    <property type="project" value="InterPro"/>
</dbReference>
<evidence type="ECO:0000313" key="4">
    <source>
        <dbReference type="EMBL" id="KAJ3640857.1"/>
    </source>
</evidence>
<comment type="similarity">
    <text evidence="1">Belongs to the thioesterase PaaI family.</text>
</comment>
<keyword evidence="5" id="KW-1185">Reference proteome</keyword>
<dbReference type="InterPro" id="IPR039298">
    <property type="entry name" value="ACOT13"/>
</dbReference>
<name>A0AA38HQG4_9CUCU</name>
<dbReference type="AlphaFoldDB" id="A0AA38HQG4"/>
<evidence type="ECO:0000259" key="3">
    <source>
        <dbReference type="Pfam" id="PF03061"/>
    </source>
</evidence>
<dbReference type="PANTHER" id="PTHR21660">
    <property type="entry name" value="THIOESTERASE SUPERFAMILY MEMBER-RELATED"/>
    <property type="match status" value="1"/>
</dbReference>
<reference evidence="4" key="1">
    <citation type="journal article" date="2023" name="G3 (Bethesda)">
        <title>Whole genome assemblies of Zophobas morio and Tenebrio molitor.</title>
        <authorList>
            <person name="Kaur S."/>
            <person name="Stinson S.A."/>
            <person name="diCenzo G.C."/>
        </authorList>
    </citation>
    <scope>NUCLEOTIDE SEQUENCE</scope>
    <source>
        <strain evidence="4">QUZm001</strain>
    </source>
</reference>
<evidence type="ECO:0000256" key="2">
    <source>
        <dbReference type="ARBA" id="ARBA00022801"/>
    </source>
</evidence>
<proteinExistence type="inferred from homology"/>
<dbReference type="CDD" id="cd03443">
    <property type="entry name" value="PaaI_thioesterase"/>
    <property type="match status" value="1"/>
</dbReference>
<dbReference type="EMBL" id="JALNTZ010000009">
    <property type="protein sequence ID" value="KAJ3640857.1"/>
    <property type="molecule type" value="Genomic_DNA"/>
</dbReference>
<dbReference type="Pfam" id="PF03061">
    <property type="entry name" value="4HBT"/>
    <property type="match status" value="1"/>
</dbReference>
<dbReference type="Gene3D" id="3.10.129.10">
    <property type="entry name" value="Hotdog Thioesterase"/>
    <property type="match status" value="1"/>
</dbReference>
<evidence type="ECO:0000256" key="1">
    <source>
        <dbReference type="ARBA" id="ARBA00008324"/>
    </source>
</evidence>
<dbReference type="PANTHER" id="PTHR21660:SF1">
    <property type="entry name" value="ACYL-COENZYME A THIOESTERASE 13"/>
    <property type="match status" value="1"/>
</dbReference>